<evidence type="ECO:0000313" key="2">
    <source>
        <dbReference type="Proteomes" id="UP001293254"/>
    </source>
</evidence>
<sequence length="155" mass="17045">MVLGDYADFFVWVDGVIEWIPTVRYVGGHKVKYPGVDKERLFYDNLITMYVEAGSKGSNVVIYDALPGETLDMSLKILEGDNGIRQLLKDYKGCRVISIYFEEKAGPLLSVDRDGNILNVVDPVPQLGYIPEWVVGAEGVDVNVTENVVGTEGGG</sequence>
<gene>
    <name evidence="1" type="ORF">Salat_1141000</name>
</gene>
<dbReference type="Proteomes" id="UP001293254">
    <property type="component" value="Unassembled WGS sequence"/>
</dbReference>
<dbReference type="AlphaFoldDB" id="A0AAE1YE58"/>
<name>A0AAE1YE58_9LAMI</name>
<keyword evidence="2" id="KW-1185">Reference proteome</keyword>
<reference evidence="1" key="2">
    <citation type="journal article" date="2024" name="Plant">
        <title>Genomic evolution and insights into agronomic trait innovations of Sesamum species.</title>
        <authorList>
            <person name="Miao H."/>
            <person name="Wang L."/>
            <person name="Qu L."/>
            <person name="Liu H."/>
            <person name="Sun Y."/>
            <person name="Le M."/>
            <person name="Wang Q."/>
            <person name="Wei S."/>
            <person name="Zheng Y."/>
            <person name="Lin W."/>
            <person name="Duan Y."/>
            <person name="Cao H."/>
            <person name="Xiong S."/>
            <person name="Wang X."/>
            <person name="Wei L."/>
            <person name="Li C."/>
            <person name="Ma Q."/>
            <person name="Ju M."/>
            <person name="Zhao R."/>
            <person name="Li G."/>
            <person name="Mu C."/>
            <person name="Tian Q."/>
            <person name="Mei H."/>
            <person name="Zhang T."/>
            <person name="Gao T."/>
            <person name="Zhang H."/>
        </authorList>
    </citation>
    <scope>NUCLEOTIDE SEQUENCE</scope>
    <source>
        <strain evidence="1">3651</strain>
    </source>
</reference>
<reference evidence="1" key="1">
    <citation type="submission" date="2020-06" db="EMBL/GenBank/DDBJ databases">
        <authorList>
            <person name="Li T."/>
            <person name="Hu X."/>
            <person name="Zhang T."/>
            <person name="Song X."/>
            <person name="Zhang H."/>
            <person name="Dai N."/>
            <person name="Sheng W."/>
            <person name="Hou X."/>
            <person name="Wei L."/>
        </authorList>
    </citation>
    <scope>NUCLEOTIDE SEQUENCE</scope>
    <source>
        <strain evidence="1">3651</strain>
        <tissue evidence="1">Leaf</tissue>
    </source>
</reference>
<organism evidence="1 2">
    <name type="scientific">Sesamum alatum</name>
    <dbReference type="NCBI Taxonomy" id="300844"/>
    <lineage>
        <taxon>Eukaryota</taxon>
        <taxon>Viridiplantae</taxon>
        <taxon>Streptophyta</taxon>
        <taxon>Embryophyta</taxon>
        <taxon>Tracheophyta</taxon>
        <taxon>Spermatophyta</taxon>
        <taxon>Magnoliopsida</taxon>
        <taxon>eudicotyledons</taxon>
        <taxon>Gunneridae</taxon>
        <taxon>Pentapetalae</taxon>
        <taxon>asterids</taxon>
        <taxon>lamiids</taxon>
        <taxon>Lamiales</taxon>
        <taxon>Pedaliaceae</taxon>
        <taxon>Sesamum</taxon>
    </lineage>
</organism>
<comment type="caution">
    <text evidence="1">The sequence shown here is derived from an EMBL/GenBank/DDBJ whole genome shotgun (WGS) entry which is preliminary data.</text>
</comment>
<proteinExistence type="predicted"/>
<evidence type="ECO:0000313" key="1">
    <source>
        <dbReference type="EMBL" id="KAK4428414.1"/>
    </source>
</evidence>
<dbReference type="EMBL" id="JACGWO010000004">
    <property type="protein sequence ID" value="KAK4428414.1"/>
    <property type="molecule type" value="Genomic_DNA"/>
</dbReference>
<accession>A0AAE1YE58</accession>
<protein>
    <submittedName>
        <fullName evidence="1">Uncharacterized protein</fullName>
    </submittedName>
</protein>